<dbReference type="GO" id="GO:0032259">
    <property type="term" value="P:methylation"/>
    <property type="evidence" value="ECO:0007669"/>
    <property type="project" value="UniProtKB-KW"/>
</dbReference>
<dbReference type="InterPro" id="IPR029063">
    <property type="entry name" value="SAM-dependent_MTases_sf"/>
</dbReference>
<organism evidence="2 3">
    <name type="scientific">Jeotgalibacillus alimentarius</name>
    <dbReference type="NCBI Taxonomy" id="135826"/>
    <lineage>
        <taxon>Bacteria</taxon>
        <taxon>Bacillati</taxon>
        <taxon>Bacillota</taxon>
        <taxon>Bacilli</taxon>
        <taxon>Bacillales</taxon>
        <taxon>Caryophanaceae</taxon>
        <taxon>Jeotgalibacillus</taxon>
    </lineage>
</organism>
<dbReference type="AlphaFoldDB" id="A0A0C2RLZ7"/>
<accession>A0A0C2RLZ7</accession>
<dbReference type="InterPro" id="IPR013216">
    <property type="entry name" value="Methyltransf_11"/>
</dbReference>
<protein>
    <submittedName>
        <fullName evidence="2">Methyltransferase</fullName>
    </submittedName>
</protein>
<dbReference type="GO" id="GO:0008757">
    <property type="term" value="F:S-adenosylmethionine-dependent methyltransferase activity"/>
    <property type="evidence" value="ECO:0007669"/>
    <property type="project" value="InterPro"/>
</dbReference>
<dbReference type="SUPFAM" id="SSF53335">
    <property type="entry name" value="S-adenosyl-L-methionine-dependent methyltransferases"/>
    <property type="match status" value="1"/>
</dbReference>
<feature type="domain" description="Methyltransferase type 11" evidence="1">
    <location>
        <begin position="61"/>
        <end position="156"/>
    </location>
</feature>
<keyword evidence="3" id="KW-1185">Reference proteome</keyword>
<proteinExistence type="predicted"/>
<dbReference type="RefSeq" id="WP_041123919.1">
    <property type="nucleotide sequence ID" value="NZ_JXRQ01000030.1"/>
</dbReference>
<dbReference type="CDD" id="cd02440">
    <property type="entry name" value="AdoMet_MTases"/>
    <property type="match status" value="1"/>
</dbReference>
<evidence type="ECO:0000259" key="1">
    <source>
        <dbReference type="Pfam" id="PF08241"/>
    </source>
</evidence>
<keyword evidence="2" id="KW-0489">Methyltransferase</keyword>
<dbReference type="Gene3D" id="3.40.50.150">
    <property type="entry name" value="Vaccinia Virus protein VP39"/>
    <property type="match status" value="1"/>
</dbReference>
<reference evidence="2 3" key="1">
    <citation type="submission" date="2015-01" db="EMBL/GenBank/DDBJ databases">
        <title>Genome sequence of Jeotgalibacillus alimentarius.</title>
        <authorList>
            <person name="Goh K.M."/>
            <person name="Chan K.-G."/>
            <person name="Yaakop A.S."/>
            <person name="Ee R."/>
            <person name="Gan H.M."/>
            <person name="Chan C.S."/>
        </authorList>
    </citation>
    <scope>NUCLEOTIDE SEQUENCE [LARGE SCALE GENOMIC DNA]</scope>
    <source>
        <strain evidence="2 3">YKJ-13</strain>
    </source>
</reference>
<dbReference type="Pfam" id="PF08241">
    <property type="entry name" value="Methyltransf_11"/>
    <property type="match status" value="1"/>
</dbReference>
<dbReference type="EMBL" id="JXRQ01000030">
    <property type="protein sequence ID" value="KIL42794.1"/>
    <property type="molecule type" value="Genomic_DNA"/>
</dbReference>
<dbReference type="STRING" id="135826.KP77_34240"/>
<evidence type="ECO:0000313" key="3">
    <source>
        <dbReference type="Proteomes" id="UP000031950"/>
    </source>
</evidence>
<gene>
    <name evidence="2" type="ORF">KP77_34240</name>
</gene>
<name>A0A0C2RLZ7_9BACL</name>
<keyword evidence="2" id="KW-0808">Transferase</keyword>
<comment type="caution">
    <text evidence="2">The sequence shown here is derived from an EMBL/GenBank/DDBJ whole genome shotgun (WGS) entry which is preliminary data.</text>
</comment>
<dbReference type="PATRIC" id="fig|135826.4.peg.3401"/>
<sequence>MNHQSRQNKFAWEHRAYEFWCKRDGTPEDKAKEIINNPTAALKKHQPYFEEIEGVKVANICGSNGRKAVPLSLLGAEVTVFDLSEENKRYALELAHHADMTIQYITGDIYDIDLKTYSNSFDLLYLEGGILHYFNDIDQLMTILFSMLKKDGRMILSDYHPVKRCIDEDLRYHPVYFDQPLSKGDISYKEFFDESEQQAFPDVSLRYYTLSEIINSVINIGFILDRFDEHRGWKGENIPWEFTILAKK</sequence>
<dbReference type="Proteomes" id="UP000031950">
    <property type="component" value="Unassembled WGS sequence"/>
</dbReference>
<evidence type="ECO:0000313" key="2">
    <source>
        <dbReference type="EMBL" id="KIL42794.1"/>
    </source>
</evidence>